<dbReference type="EMBL" id="ML769544">
    <property type="protein sequence ID" value="KAE9394729.1"/>
    <property type="molecule type" value="Genomic_DNA"/>
</dbReference>
<dbReference type="CDD" id="cd03784">
    <property type="entry name" value="GT1_Gtf-like"/>
    <property type="match status" value="1"/>
</dbReference>
<reference evidence="2" key="1">
    <citation type="journal article" date="2019" name="Environ. Microbiol.">
        <title>Fungal ecological strategies reflected in gene transcription - a case study of two litter decomposers.</title>
        <authorList>
            <person name="Barbi F."/>
            <person name="Kohler A."/>
            <person name="Barry K."/>
            <person name="Baskaran P."/>
            <person name="Daum C."/>
            <person name="Fauchery L."/>
            <person name="Ihrmark K."/>
            <person name="Kuo A."/>
            <person name="LaButti K."/>
            <person name="Lipzen A."/>
            <person name="Morin E."/>
            <person name="Grigoriev I.V."/>
            <person name="Henrissat B."/>
            <person name="Lindahl B."/>
            <person name="Martin F."/>
        </authorList>
    </citation>
    <scope>NUCLEOTIDE SEQUENCE</scope>
    <source>
        <strain evidence="2">JB14</strain>
    </source>
</reference>
<evidence type="ECO:0000313" key="2">
    <source>
        <dbReference type="EMBL" id="KAE9394729.1"/>
    </source>
</evidence>
<dbReference type="Proteomes" id="UP000799118">
    <property type="component" value="Unassembled WGS sequence"/>
</dbReference>
<keyword evidence="1" id="KW-0808">Transferase</keyword>
<dbReference type="PANTHER" id="PTHR48045">
    <property type="entry name" value="UDP-GLYCOSYLTRANSFERASE 72B1"/>
    <property type="match status" value="1"/>
</dbReference>
<sequence>MNANFFFIKPYKCTGKVLDNVPGMAPVFDYEFFPQRTILSDVTPIIERIGSIYIRETDGLICVSSTSYEPEAVAAAKKWYESLGKVWYNVGPLSMHGPSAKESIKTDTDKQVVEFLDQVQNEFGEKSLVYISFGTTFFPLNPEKIWTVFDELIDSKTPFFFAHPSQFAVVPDEIKEKIAKSGCGMELGWSPQETILSHPATGWFITHGGWNYIQESFVHRVPLILWPIQADQPYNATIMSRNHKAAFELLMVRTGDDGVRLPYRYKDASTPPSFTSEGVKAELRTVLKHTRGEEGASIRKNFAVLADAMGNAWNEGGDTKVDFDNMMQKFV</sequence>
<evidence type="ECO:0000313" key="3">
    <source>
        <dbReference type="Proteomes" id="UP000799118"/>
    </source>
</evidence>
<gene>
    <name evidence="2" type="ORF">BT96DRAFT_827258</name>
</gene>
<dbReference type="OrthoDB" id="5835829at2759"/>
<dbReference type="SUPFAM" id="SSF53756">
    <property type="entry name" value="UDP-Glycosyltransferase/glycogen phosphorylase"/>
    <property type="match status" value="1"/>
</dbReference>
<keyword evidence="3" id="KW-1185">Reference proteome</keyword>
<dbReference type="PANTHER" id="PTHR48045:SF34">
    <property type="entry name" value="ISOFLAVONE 7-O-GLUCOSYLTRANSFERASE 1-LIKE"/>
    <property type="match status" value="1"/>
</dbReference>
<proteinExistence type="predicted"/>
<dbReference type="Gene3D" id="3.40.50.2000">
    <property type="entry name" value="Glycogen Phosphorylase B"/>
    <property type="match status" value="2"/>
</dbReference>
<dbReference type="GO" id="GO:0008194">
    <property type="term" value="F:UDP-glycosyltransferase activity"/>
    <property type="evidence" value="ECO:0007669"/>
    <property type="project" value="InterPro"/>
</dbReference>
<accession>A0A6A4H8Z9</accession>
<organism evidence="2 3">
    <name type="scientific">Gymnopus androsaceus JB14</name>
    <dbReference type="NCBI Taxonomy" id="1447944"/>
    <lineage>
        <taxon>Eukaryota</taxon>
        <taxon>Fungi</taxon>
        <taxon>Dikarya</taxon>
        <taxon>Basidiomycota</taxon>
        <taxon>Agaricomycotina</taxon>
        <taxon>Agaricomycetes</taxon>
        <taxon>Agaricomycetidae</taxon>
        <taxon>Agaricales</taxon>
        <taxon>Marasmiineae</taxon>
        <taxon>Omphalotaceae</taxon>
        <taxon>Gymnopus</taxon>
    </lineage>
</organism>
<name>A0A6A4H8Z9_9AGAR</name>
<evidence type="ECO:0000256" key="1">
    <source>
        <dbReference type="ARBA" id="ARBA00022679"/>
    </source>
</evidence>
<dbReference type="AlphaFoldDB" id="A0A6A4H8Z9"/>
<dbReference type="InterPro" id="IPR002213">
    <property type="entry name" value="UDP_glucos_trans"/>
</dbReference>
<protein>
    <submittedName>
        <fullName evidence="2">UDP-Glycosyltransferase/glycogen phosphorylase</fullName>
    </submittedName>
</protein>
<dbReference type="Pfam" id="PF00201">
    <property type="entry name" value="UDPGT"/>
    <property type="match status" value="1"/>
</dbReference>